<dbReference type="InterPro" id="IPR013783">
    <property type="entry name" value="Ig-like_fold"/>
</dbReference>
<evidence type="ECO:0000313" key="2">
    <source>
        <dbReference type="Proteomes" id="UP000288716"/>
    </source>
</evidence>
<dbReference type="Proteomes" id="UP000288716">
    <property type="component" value="Unassembled WGS sequence"/>
</dbReference>
<dbReference type="STRING" id="299467.A0A443SFL6"/>
<proteinExistence type="predicted"/>
<evidence type="ECO:0000313" key="1">
    <source>
        <dbReference type="EMBL" id="RWS26314.1"/>
    </source>
</evidence>
<accession>A0A443SFL6</accession>
<dbReference type="EMBL" id="NCKV01002872">
    <property type="protein sequence ID" value="RWS26314.1"/>
    <property type="molecule type" value="Genomic_DNA"/>
</dbReference>
<comment type="caution">
    <text evidence="1">The sequence shown here is derived from an EMBL/GenBank/DDBJ whole genome shotgun (WGS) entry which is preliminary data.</text>
</comment>
<dbReference type="Gene3D" id="2.60.40.10">
    <property type="entry name" value="Immunoglobulins"/>
    <property type="match status" value="1"/>
</dbReference>
<protein>
    <submittedName>
        <fullName evidence="1">Down syndrome cell adhesion molecule-like protein Dscam2</fullName>
    </submittedName>
</protein>
<sequence>MHDLNSRYPSASSLRHIRSDGSLLFSPFSLESFIPDIHFSTYRCIASNAVGSIISRDVNVKAASFA</sequence>
<dbReference type="AlphaFoldDB" id="A0A443SFL6"/>
<dbReference type="OrthoDB" id="5969272at2759"/>
<keyword evidence="2" id="KW-1185">Reference proteome</keyword>
<gene>
    <name evidence="1" type="ORF">B4U80_04777</name>
</gene>
<organism evidence="1 2">
    <name type="scientific">Leptotrombidium deliense</name>
    <dbReference type="NCBI Taxonomy" id="299467"/>
    <lineage>
        <taxon>Eukaryota</taxon>
        <taxon>Metazoa</taxon>
        <taxon>Ecdysozoa</taxon>
        <taxon>Arthropoda</taxon>
        <taxon>Chelicerata</taxon>
        <taxon>Arachnida</taxon>
        <taxon>Acari</taxon>
        <taxon>Acariformes</taxon>
        <taxon>Trombidiformes</taxon>
        <taxon>Prostigmata</taxon>
        <taxon>Anystina</taxon>
        <taxon>Parasitengona</taxon>
        <taxon>Trombiculoidea</taxon>
        <taxon>Trombiculidae</taxon>
        <taxon>Leptotrombidium</taxon>
    </lineage>
</organism>
<name>A0A443SFL6_9ACAR</name>
<dbReference type="VEuPathDB" id="VectorBase:LDEU005726"/>
<reference evidence="1 2" key="1">
    <citation type="journal article" date="2018" name="Gigascience">
        <title>Genomes of trombidid mites reveal novel predicted allergens and laterally-transferred genes associated with secondary metabolism.</title>
        <authorList>
            <person name="Dong X."/>
            <person name="Chaisiri K."/>
            <person name="Xia D."/>
            <person name="Armstrong S.D."/>
            <person name="Fang Y."/>
            <person name="Donnelly M.J."/>
            <person name="Kadowaki T."/>
            <person name="McGarry J.W."/>
            <person name="Darby A.C."/>
            <person name="Makepeace B.L."/>
        </authorList>
    </citation>
    <scope>NUCLEOTIDE SEQUENCE [LARGE SCALE GENOMIC DNA]</scope>
    <source>
        <strain evidence="1">UoL-UT</strain>
    </source>
</reference>